<comment type="caution">
    <text evidence="1">The sequence shown here is derived from an EMBL/GenBank/DDBJ whole genome shotgun (WGS) entry which is preliminary data.</text>
</comment>
<evidence type="ECO:0000313" key="1">
    <source>
        <dbReference type="EMBL" id="KFA86684.1"/>
    </source>
</evidence>
<reference evidence="1 2" key="1">
    <citation type="submission" date="2014-07" db="EMBL/GenBank/DDBJ databases">
        <title>Draft Genome Sequence of Gephyronic Acid Producer, Cystobacter violaceus Strain Cb vi76.</title>
        <authorList>
            <person name="Stevens D.C."/>
            <person name="Young J."/>
            <person name="Carmichael R."/>
            <person name="Tan J."/>
            <person name="Taylor R.E."/>
        </authorList>
    </citation>
    <scope>NUCLEOTIDE SEQUENCE [LARGE SCALE GENOMIC DNA]</scope>
    <source>
        <strain evidence="1 2">Cb vi76</strain>
    </source>
</reference>
<accession>A0A084SDZ9</accession>
<dbReference type="Proteomes" id="UP000028547">
    <property type="component" value="Unassembled WGS sequence"/>
</dbReference>
<dbReference type="EMBL" id="JPMI01000431">
    <property type="protein sequence ID" value="KFA86684.1"/>
    <property type="molecule type" value="Genomic_DNA"/>
</dbReference>
<evidence type="ECO:0000313" key="2">
    <source>
        <dbReference type="Proteomes" id="UP000028547"/>
    </source>
</evidence>
<gene>
    <name evidence="1" type="ORF">Q664_52670</name>
</gene>
<proteinExistence type="predicted"/>
<sequence>MTEPLFTLEERLLVAYLLKHGPRTAADVVEHFGGAAFVGPDRAPLDLTDADCVTALLETLWFENVVEPWPDNRWKLPERLWQLMELASDVGHGGVLAVLHDAKSAAEVRHHG</sequence>
<dbReference type="AlphaFoldDB" id="A0A084SDZ9"/>
<protein>
    <submittedName>
        <fullName evidence="1">Uncharacterized protein</fullName>
    </submittedName>
</protein>
<organism evidence="1 2">
    <name type="scientific">Archangium violaceum Cb vi76</name>
    <dbReference type="NCBI Taxonomy" id="1406225"/>
    <lineage>
        <taxon>Bacteria</taxon>
        <taxon>Pseudomonadati</taxon>
        <taxon>Myxococcota</taxon>
        <taxon>Myxococcia</taxon>
        <taxon>Myxococcales</taxon>
        <taxon>Cystobacterineae</taxon>
        <taxon>Archangiaceae</taxon>
        <taxon>Archangium</taxon>
    </lineage>
</organism>
<dbReference type="RefSeq" id="WP_043414910.1">
    <property type="nucleotide sequence ID" value="NZ_JPMI01000431.1"/>
</dbReference>
<name>A0A084SDZ9_9BACT</name>